<proteinExistence type="inferred from homology"/>
<dbReference type="Gene3D" id="1.20.120.900">
    <property type="entry name" value="Pex19, mPTS binding domain"/>
    <property type="match status" value="1"/>
</dbReference>
<dbReference type="Pfam" id="PF04614">
    <property type="entry name" value="Pex19"/>
    <property type="match status" value="1"/>
</dbReference>
<evidence type="ECO:0000256" key="3">
    <source>
        <dbReference type="SAM" id="MobiDB-lite"/>
    </source>
</evidence>
<dbReference type="GO" id="GO:0033328">
    <property type="term" value="F:peroxisome membrane targeting sequence binding"/>
    <property type="evidence" value="ECO:0007669"/>
    <property type="project" value="TreeGrafter"/>
</dbReference>
<evidence type="ECO:0000256" key="1">
    <source>
        <dbReference type="ARBA" id="ARBA00006326"/>
    </source>
</evidence>
<reference evidence="4" key="1">
    <citation type="submission" date="2021-03" db="EMBL/GenBank/DDBJ databases">
        <authorList>
            <person name="Bekaert M."/>
        </authorList>
    </citation>
    <scope>NUCLEOTIDE SEQUENCE</scope>
</reference>
<dbReference type="PANTHER" id="PTHR12774:SF2">
    <property type="entry name" value="PEROXISOMAL BIOGENESIS FACTOR 19"/>
    <property type="match status" value="1"/>
</dbReference>
<dbReference type="OrthoDB" id="21292at2759"/>
<evidence type="ECO:0000313" key="4">
    <source>
        <dbReference type="EMBL" id="CAG2201235.1"/>
    </source>
</evidence>
<feature type="compositionally biased region" description="Basic and acidic residues" evidence="3">
    <location>
        <begin position="45"/>
        <end position="69"/>
    </location>
</feature>
<evidence type="ECO:0000313" key="5">
    <source>
        <dbReference type="Proteomes" id="UP000683360"/>
    </source>
</evidence>
<dbReference type="AlphaFoldDB" id="A0A8S3QZU7"/>
<dbReference type="EMBL" id="CAJPWZ010000836">
    <property type="protein sequence ID" value="CAG2201235.1"/>
    <property type="molecule type" value="Genomic_DNA"/>
</dbReference>
<protein>
    <recommendedName>
        <fullName evidence="2">Peroxin-19</fullName>
    </recommendedName>
</protein>
<dbReference type="InterPro" id="IPR006708">
    <property type="entry name" value="Pex19"/>
</dbReference>
<keyword evidence="5" id="KW-1185">Reference proteome</keyword>
<dbReference type="PANTHER" id="PTHR12774">
    <property type="entry name" value="PEROXISOMAL BIOGENESIS FACTOR 19"/>
    <property type="match status" value="1"/>
</dbReference>
<organism evidence="4 5">
    <name type="scientific">Mytilus edulis</name>
    <name type="common">Blue mussel</name>
    <dbReference type="NCBI Taxonomy" id="6550"/>
    <lineage>
        <taxon>Eukaryota</taxon>
        <taxon>Metazoa</taxon>
        <taxon>Spiralia</taxon>
        <taxon>Lophotrochozoa</taxon>
        <taxon>Mollusca</taxon>
        <taxon>Bivalvia</taxon>
        <taxon>Autobranchia</taxon>
        <taxon>Pteriomorphia</taxon>
        <taxon>Mytilida</taxon>
        <taxon>Mytiloidea</taxon>
        <taxon>Mytilidae</taxon>
        <taxon>Mytilinae</taxon>
        <taxon>Mytilus</taxon>
    </lineage>
</organism>
<comment type="caution">
    <text evidence="4">The sequence shown here is derived from an EMBL/GenBank/DDBJ whole genome shotgun (WGS) entry which is preliminary data.</text>
</comment>
<comment type="similarity">
    <text evidence="1">Belongs to the peroxin-19 family.</text>
</comment>
<dbReference type="Proteomes" id="UP000683360">
    <property type="component" value="Unassembled WGS sequence"/>
</dbReference>
<gene>
    <name evidence="4" type="ORF">MEDL_15863</name>
</gene>
<dbReference type="GO" id="GO:0005778">
    <property type="term" value="C:peroxisomal membrane"/>
    <property type="evidence" value="ECO:0007669"/>
    <property type="project" value="TreeGrafter"/>
</dbReference>
<accession>A0A8S3QZU7</accession>
<dbReference type="GO" id="GO:0045046">
    <property type="term" value="P:protein import into peroxisome membrane"/>
    <property type="evidence" value="ECO:0007669"/>
    <property type="project" value="TreeGrafter"/>
</dbReference>
<name>A0A8S3QZU7_MYTED</name>
<feature type="region of interest" description="Disordered" evidence="3">
    <location>
        <begin position="1"/>
        <end position="101"/>
    </location>
</feature>
<feature type="compositionally biased region" description="Basic and acidic residues" evidence="3">
    <location>
        <begin position="1"/>
        <end position="10"/>
    </location>
</feature>
<sequence length="379" mass="42698">MEGDESKHSTEAIGETSLTNTEKETKQNVQSDKQDEELDSLLDSALKDFDEVRPKQQPKEDQGSAKKNDSASQKSEASGDPLSDMFADEFSDDMAKQFEEAMKSMVGEDPELVSQIEKLAAAAGSAGDSQEAQQEFAKNLAQTMSSLDENSEELQGQMSEDDLMKAFTSMGMEDGQEGFMPMMQGMMKSLLSKEILYPSLKELSKKYPHWLDENRDKTAKDQLEKYLQQQRIVGEICVEFETEQPSETDERKKLRFERIIDLMQQMQDLGQPPKEIVGDMAPGLDFDENGLPKLPGTQQGCSIIIAISRTIDIQEKNWRTWYFPAEVGCRGFVSQTLWRALGSLGLTGLVRRSLVGKVGKQAEEASGWVWRKREEQWKS</sequence>
<evidence type="ECO:0000256" key="2">
    <source>
        <dbReference type="ARBA" id="ARBA00029688"/>
    </source>
</evidence>
<dbReference type="InterPro" id="IPR038322">
    <property type="entry name" value="Pex19_C_sf"/>
</dbReference>